<feature type="chain" id="PRO_5045093044" evidence="2">
    <location>
        <begin position="23"/>
        <end position="316"/>
    </location>
</feature>
<evidence type="ECO:0000256" key="2">
    <source>
        <dbReference type="SAM" id="SignalP"/>
    </source>
</evidence>
<feature type="signal peptide" evidence="2">
    <location>
        <begin position="1"/>
        <end position="22"/>
    </location>
</feature>
<reference evidence="3 4" key="1">
    <citation type="submission" date="2022-11" db="EMBL/GenBank/DDBJ databases">
        <title>Minimal conservation of predation-associated metabolite biosynthetic gene clusters underscores biosynthetic potential of Myxococcota including descriptions for ten novel species: Archangium lansinium sp. nov., Myxococcus landrumus sp. nov., Nannocystis bai.</title>
        <authorList>
            <person name="Ahearne A."/>
            <person name="Stevens C."/>
            <person name="Dowd S."/>
        </authorList>
    </citation>
    <scope>NUCLEOTIDE SEQUENCE [LARGE SCALE GENOMIC DNA]</scope>
    <source>
        <strain evidence="3 4">NCELM</strain>
    </source>
</reference>
<feature type="compositionally biased region" description="Low complexity" evidence="1">
    <location>
        <begin position="29"/>
        <end position="46"/>
    </location>
</feature>
<feature type="compositionally biased region" description="Low complexity" evidence="1">
    <location>
        <begin position="60"/>
        <end position="131"/>
    </location>
</feature>
<accession>A0ABT5B4T6</accession>
<organism evidence="3 4">
    <name type="scientific">Nannocystis radixulma</name>
    <dbReference type="NCBI Taxonomy" id="2995305"/>
    <lineage>
        <taxon>Bacteria</taxon>
        <taxon>Pseudomonadati</taxon>
        <taxon>Myxococcota</taxon>
        <taxon>Polyangia</taxon>
        <taxon>Nannocystales</taxon>
        <taxon>Nannocystaceae</taxon>
        <taxon>Nannocystis</taxon>
    </lineage>
</organism>
<keyword evidence="2" id="KW-0732">Signal</keyword>
<feature type="compositionally biased region" description="Polar residues" evidence="1">
    <location>
        <begin position="47"/>
        <end position="59"/>
    </location>
</feature>
<evidence type="ECO:0000313" key="4">
    <source>
        <dbReference type="Proteomes" id="UP001217838"/>
    </source>
</evidence>
<keyword evidence="4" id="KW-1185">Reference proteome</keyword>
<dbReference type="PROSITE" id="PS51257">
    <property type="entry name" value="PROKAR_LIPOPROTEIN"/>
    <property type="match status" value="1"/>
</dbReference>
<gene>
    <name evidence="3" type="ORF">POL58_10255</name>
</gene>
<comment type="caution">
    <text evidence="3">The sequence shown here is derived from an EMBL/GenBank/DDBJ whole genome shotgun (WGS) entry which is preliminary data.</text>
</comment>
<evidence type="ECO:0000256" key="1">
    <source>
        <dbReference type="SAM" id="MobiDB-lite"/>
    </source>
</evidence>
<evidence type="ECO:0000313" key="3">
    <source>
        <dbReference type="EMBL" id="MDC0668122.1"/>
    </source>
</evidence>
<dbReference type="RefSeq" id="WP_271996939.1">
    <property type="nucleotide sequence ID" value="NZ_JAQNDN010000003.1"/>
</dbReference>
<dbReference type="Proteomes" id="UP001217838">
    <property type="component" value="Unassembled WGS sequence"/>
</dbReference>
<sequence length="316" mass="32456">MNCWLRTRCAPGLYFLFTVAVACGPTPAGETTAGTSSGTTPAESSSDGTLTGPTAGTSETNATTLAPTSTTTSGTTGEPTGTTTVGATIDPTTATTAISTTGPGTGSTTESVDSTTTVGSSSSSSTTSDTGLPAVCPTAVDCLPVFFEDENNDETDEESGWLLCNGGSVYYREVALDCAHEVFWPACDGQPGSCATDADCLGNEACVDVWGSCQCESQCMSDSDCEDGQICVCAGRGNGGWLALKNWCMPAGCAGPEDCQDDCGCRGSEFFCGTLDTASCPTLTDECHDNADCGGNRCAWEPQEQRWTCQEWGICE</sequence>
<feature type="region of interest" description="Disordered" evidence="1">
    <location>
        <begin position="29"/>
        <end position="131"/>
    </location>
</feature>
<dbReference type="EMBL" id="JAQNDN010000003">
    <property type="protein sequence ID" value="MDC0668122.1"/>
    <property type="molecule type" value="Genomic_DNA"/>
</dbReference>
<proteinExistence type="predicted"/>
<protein>
    <submittedName>
        <fullName evidence="3">Uncharacterized protein</fullName>
    </submittedName>
</protein>
<name>A0ABT5B4T6_9BACT</name>